<dbReference type="GeneID" id="13886218"/>
<proteinExistence type="predicted"/>
<dbReference type="GO" id="GO:0007131">
    <property type="term" value="P:reciprocal meiotic recombination"/>
    <property type="evidence" value="ECO:0007669"/>
    <property type="project" value="InterPro"/>
</dbReference>
<dbReference type="AlphaFoldDB" id="H2ANK1"/>
<dbReference type="InParanoid" id="H2ANK1"/>
<dbReference type="Proteomes" id="UP000005220">
    <property type="component" value="Chromosome 1"/>
</dbReference>
<dbReference type="RefSeq" id="XP_003955086.1">
    <property type="nucleotide sequence ID" value="XM_003955037.1"/>
</dbReference>
<feature type="region of interest" description="Disordered" evidence="1">
    <location>
        <begin position="346"/>
        <end position="374"/>
    </location>
</feature>
<feature type="compositionally biased region" description="Polar residues" evidence="1">
    <location>
        <begin position="353"/>
        <end position="367"/>
    </location>
</feature>
<dbReference type="eggNOG" id="ENOG502QVW0">
    <property type="taxonomic scope" value="Eukaryota"/>
</dbReference>
<dbReference type="HOGENOM" id="CLU_381327_0_0_1"/>
<sequence>MDRGEQLVEQLFFSNKKQPENFEKFEELLNLFWANKALSFKISSIEVFQKCIELLFDTRYEDARRNALWAKFINVKCEPTFKVESQTDHIILKSLLNRATLSGEQDEWKLVLFFIEAVKICQKLKSQIIATVKELYKENDEIFEEISNFQQLVLLLKLIYLCSTKTDLIELKLTFFLPLKNNHNLTNNLVNIILSNFSKSLTNVYKLKEINYGTTDQIENYNSIELLHTLSSTSPFCLIQSIHNKIYIWGCNNICLVVSKNSFEVVKDLKNNLTLFNKEKGLGMDIITIGKKSNFNADPKRIKWLQFRFSDIQTADNFFYYMTNLPKISKSKTYLRLNYTADYDDDENAAVPSDQTNDATQLQTPEQSGEWDFASSKPCATNNPTVKQSLPAAAAATTTTTITATTTNTAAATGKDKNIRREFDDRQPSLMITKCVHKPKTKNITATSKSIGEKDICLLNTIFGQTNKKPLKKPKLTGDQTSKKNSVTQRTLKIFKPVVEIPTQEPKDADPGENELEKVQPIVENKDTPSSRTRGFHKRENLEKNVTSTPKKKCITKKKLAADKPTFEQEPAAYYEKAHMLKPDQSLDNIIKTSVVKAQNNQPLKLQNNINDSTTILNASSSSFLNKSVESILTESLQKQIFNSIATFSNDLIDKIDLINNELNNKILKELSSKYELLINKLQQDFKNDTEEIISFVSEIKTMLNLPQDQIIKLINEKHFAESHNI</sequence>
<name>H2ANK1_KAZAF</name>
<dbReference type="KEGG" id="kaf:KAFR_0A05160"/>
<dbReference type="InterPro" id="IPR012491">
    <property type="entry name" value="Red1/Rec10"/>
</dbReference>
<dbReference type="OrthoDB" id="3980800at2759"/>
<evidence type="ECO:0000256" key="1">
    <source>
        <dbReference type="SAM" id="MobiDB-lite"/>
    </source>
</evidence>
<dbReference type="FunCoup" id="H2ANK1">
    <property type="interactions" value="142"/>
</dbReference>
<organism evidence="2 3">
    <name type="scientific">Kazachstania africana (strain ATCC 22294 / BCRC 22015 / CBS 2517 / CECT 1963 / NBRC 1671 / NRRL Y-8276)</name>
    <name type="common">Yeast</name>
    <name type="synonym">Kluyveromyces africanus</name>
    <dbReference type="NCBI Taxonomy" id="1071382"/>
    <lineage>
        <taxon>Eukaryota</taxon>
        <taxon>Fungi</taxon>
        <taxon>Dikarya</taxon>
        <taxon>Ascomycota</taxon>
        <taxon>Saccharomycotina</taxon>
        <taxon>Saccharomycetes</taxon>
        <taxon>Saccharomycetales</taxon>
        <taxon>Saccharomycetaceae</taxon>
        <taxon>Kazachstania</taxon>
    </lineage>
</organism>
<protein>
    <submittedName>
        <fullName evidence="2">Uncharacterized protein</fullName>
    </submittedName>
</protein>
<evidence type="ECO:0000313" key="2">
    <source>
        <dbReference type="EMBL" id="CCF55951.1"/>
    </source>
</evidence>
<dbReference type="Pfam" id="PF07964">
    <property type="entry name" value="Red1"/>
    <property type="match status" value="2"/>
</dbReference>
<keyword evidence="3" id="KW-1185">Reference proteome</keyword>
<dbReference type="STRING" id="1071382.H2ANK1"/>
<evidence type="ECO:0000313" key="3">
    <source>
        <dbReference type="Proteomes" id="UP000005220"/>
    </source>
</evidence>
<reference evidence="2 3" key="1">
    <citation type="journal article" date="2011" name="Proc. Natl. Acad. Sci. U.S.A.">
        <title>Evolutionary erosion of yeast sex chromosomes by mating-type switching accidents.</title>
        <authorList>
            <person name="Gordon J.L."/>
            <person name="Armisen D."/>
            <person name="Proux-Wera E."/>
            <person name="Oheigeartaigh S.S."/>
            <person name="Byrne K.P."/>
            <person name="Wolfe K.H."/>
        </authorList>
    </citation>
    <scope>NUCLEOTIDE SEQUENCE [LARGE SCALE GENOMIC DNA]</scope>
    <source>
        <strain evidence="3">ATCC 22294 / BCRC 22015 / CBS 2517 / CECT 1963 / NBRC 1671 / NRRL Y-8276</strain>
    </source>
</reference>
<gene>
    <name evidence="2" type="primary">KAFR0A05160</name>
    <name evidence="2" type="ORF">KAFR_0A05160</name>
</gene>
<accession>H2ANK1</accession>
<dbReference type="EMBL" id="HE650821">
    <property type="protein sequence ID" value="CCF55951.1"/>
    <property type="molecule type" value="Genomic_DNA"/>
</dbReference>